<keyword evidence="2" id="KW-0472">Membrane</keyword>
<evidence type="ECO:0000256" key="2">
    <source>
        <dbReference type="SAM" id="Phobius"/>
    </source>
</evidence>
<gene>
    <name evidence="3" type="ORF">POM88_001123</name>
</gene>
<name>A0AAD8JEA9_9APIA</name>
<comment type="caution">
    <text evidence="3">The sequence shown here is derived from an EMBL/GenBank/DDBJ whole genome shotgun (WGS) entry which is preliminary data.</text>
</comment>
<evidence type="ECO:0000256" key="1">
    <source>
        <dbReference type="SAM" id="MobiDB-lite"/>
    </source>
</evidence>
<feature type="compositionally biased region" description="Basic and acidic residues" evidence="1">
    <location>
        <begin position="23"/>
        <end position="32"/>
    </location>
</feature>
<evidence type="ECO:0000313" key="4">
    <source>
        <dbReference type="Proteomes" id="UP001237642"/>
    </source>
</evidence>
<keyword evidence="2" id="KW-0812">Transmembrane</keyword>
<reference evidence="3" key="1">
    <citation type="submission" date="2023-02" db="EMBL/GenBank/DDBJ databases">
        <title>Genome of toxic invasive species Heracleum sosnowskyi carries increased number of genes despite the absence of recent whole-genome duplications.</title>
        <authorList>
            <person name="Schelkunov M."/>
            <person name="Shtratnikova V."/>
            <person name="Makarenko M."/>
            <person name="Klepikova A."/>
            <person name="Omelchenko D."/>
            <person name="Novikova G."/>
            <person name="Obukhova E."/>
            <person name="Bogdanov V."/>
            <person name="Penin A."/>
            <person name="Logacheva M."/>
        </authorList>
    </citation>
    <scope>NUCLEOTIDE SEQUENCE</scope>
    <source>
        <strain evidence="3">Hsosn_3</strain>
        <tissue evidence="3">Leaf</tissue>
    </source>
</reference>
<keyword evidence="2" id="KW-1133">Transmembrane helix</keyword>
<organism evidence="3 4">
    <name type="scientific">Heracleum sosnowskyi</name>
    <dbReference type="NCBI Taxonomy" id="360622"/>
    <lineage>
        <taxon>Eukaryota</taxon>
        <taxon>Viridiplantae</taxon>
        <taxon>Streptophyta</taxon>
        <taxon>Embryophyta</taxon>
        <taxon>Tracheophyta</taxon>
        <taxon>Spermatophyta</taxon>
        <taxon>Magnoliopsida</taxon>
        <taxon>eudicotyledons</taxon>
        <taxon>Gunneridae</taxon>
        <taxon>Pentapetalae</taxon>
        <taxon>asterids</taxon>
        <taxon>campanulids</taxon>
        <taxon>Apiales</taxon>
        <taxon>Apiaceae</taxon>
        <taxon>Apioideae</taxon>
        <taxon>apioid superclade</taxon>
        <taxon>Tordylieae</taxon>
        <taxon>Tordyliinae</taxon>
        <taxon>Heracleum</taxon>
    </lineage>
</organism>
<reference evidence="3" key="2">
    <citation type="submission" date="2023-05" db="EMBL/GenBank/DDBJ databases">
        <authorList>
            <person name="Schelkunov M.I."/>
        </authorList>
    </citation>
    <scope>NUCLEOTIDE SEQUENCE</scope>
    <source>
        <strain evidence="3">Hsosn_3</strain>
        <tissue evidence="3">Leaf</tissue>
    </source>
</reference>
<dbReference type="EMBL" id="JAUIZM010000001">
    <property type="protein sequence ID" value="KAK1401518.1"/>
    <property type="molecule type" value="Genomic_DNA"/>
</dbReference>
<keyword evidence="4" id="KW-1185">Reference proteome</keyword>
<sequence>MLLLQSSREASTKTHSDAYQTRNKKDLPRPTKENSSLNSQILISRSSARMQHTPSANISNSPLTSYFASSSLAGQISRNSVTTQSHPVYNKGGRCNEVRHQNKEIFEIVQKTFLFSFSILGYCCLSSLLSYLLEQKGCRHLR</sequence>
<dbReference type="AlphaFoldDB" id="A0AAD8JEA9"/>
<accession>A0AAD8JEA9</accession>
<protein>
    <submittedName>
        <fullName evidence="3">Uncharacterized protein</fullName>
    </submittedName>
</protein>
<dbReference type="Proteomes" id="UP001237642">
    <property type="component" value="Unassembled WGS sequence"/>
</dbReference>
<proteinExistence type="predicted"/>
<feature type="region of interest" description="Disordered" evidence="1">
    <location>
        <begin position="1"/>
        <end position="40"/>
    </location>
</feature>
<feature type="transmembrane region" description="Helical" evidence="2">
    <location>
        <begin position="113"/>
        <end position="133"/>
    </location>
</feature>
<evidence type="ECO:0000313" key="3">
    <source>
        <dbReference type="EMBL" id="KAK1401518.1"/>
    </source>
</evidence>